<feature type="compositionally biased region" description="Basic residues" evidence="11">
    <location>
        <begin position="1"/>
        <end position="14"/>
    </location>
</feature>
<feature type="region of interest" description="Disordered" evidence="11">
    <location>
        <begin position="441"/>
        <end position="473"/>
    </location>
</feature>
<evidence type="ECO:0000256" key="7">
    <source>
        <dbReference type="ARBA" id="ARBA00023242"/>
    </source>
</evidence>
<feature type="region of interest" description="Disordered" evidence="11">
    <location>
        <begin position="1"/>
        <end position="21"/>
    </location>
</feature>
<evidence type="ECO:0000256" key="6">
    <source>
        <dbReference type="ARBA" id="ARBA00023163"/>
    </source>
</evidence>
<evidence type="ECO:0000256" key="2">
    <source>
        <dbReference type="ARBA" id="ARBA00009876"/>
    </source>
</evidence>
<feature type="compositionally biased region" description="Low complexity" evidence="11">
    <location>
        <begin position="444"/>
        <end position="460"/>
    </location>
</feature>
<keyword evidence="13" id="KW-1185">Reference proteome</keyword>
<keyword evidence="6" id="KW-0804">Transcription</keyword>
<dbReference type="GO" id="GO:0051685">
    <property type="term" value="P:maintenance of ER location"/>
    <property type="evidence" value="ECO:0007669"/>
    <property type="project" value="TreeGrafter"/>
</dbReference>
<dbReference type="GO" id="GO:0005635">
    <property type="term" value="C:nuclear envelope"/>
    <property type="evidence" value="ECO:0007669"/>
    <property type="project" value="TreeGrafter"/>
</dbReference>
<evidence type="ECO:0000313" key="13">
    <source>
        <dbReference type="Proteomes" id="UP000694562"/>
    </source>
</evidence>
<dbReference type="PRINTS" id="PR02085">
    <property type="entry name" value="POLR2GRINL1"/>
</dbReference>
<feature type="compositionally biased region" description="Polar residues" evidence="11">
    <location>
        <begin position="345"/>
        <end position="358"/>
    </location>
</feature>
<keyword evidence="7" id="KW-0539">Nucleus</keyword>
<proteinExistence type="inferred from homology"/>
<keyword evidence="5" id="KW-0175">Coiled coil</keyword>
<dbReference type="OrthoDB" id="2408655at2759"/>
<comment type="subcellular location">
    <subcellularLocation>
        <location evidence="1">Nucleus</location>
    </subcellularLocation>
</comment>
<dbReference type="PANTHER" id="PTHR23171">
    <property type="entry name" value="GDOWN1"/>
    <property type="match status" value="1"/>
</dbReference>
<feature type="region of interest" description="Disordered" evidence="11">
    <location>
        <begin position="345"/>
        <end position="372"/>
    </location>
</feature>
<evidence type="ECO:0000256" key="9">
    <source>
        <dbReference type="ARBA" id="ARBA00029649"/>
    </source>
</evidence>
<dbReference type="PANTHER" id="PTHR23171:SF5">
    <property type="entry name" value="DNA-DIRECTED RNA POLYMERASE II SUBUNIT GRINL1A"/>
    <property type="match status" value="1"/>
</dbReference>
<organism evidence="12 13">
    <name type="scientific">Falco tinnunculus</name>
    <name type="common">Common kestrel</name>
    <dbReference type="NCBI Taxonomy" id="100819"/>
    <lineage>
        <taxon>Eukaryota</taxon>
        <taxon>Metazoa</taxon>
        <taxon>Chordata</taxon>
        <taxon>Craniata</taxon>
        <taxon>Vertebrata</taxon>
        <taxon>Euteleostomi</taxon>
        <taxon>Archelosauria</taxon>
        <taxon>Archosauria</taxon>
        <taxon>Dinosauria</taxon>
        <taxon>Saurischia</taxon>
        <taxon>Theropoda</taxon>
        <taxon>Coelurosauria</taxon>
        <taxon>Aves</taxon>
        <taxon>Neognathae</taxon>
        <taxon>Neoaves</taxon>
        <taxon>Telluraves</taxon>
        <taxon>Australaves</taxon>
        <taxon>Falconiformes</taxon>
        <taxon>Falconidae</taxon>
        <taxon>Falco</taxon>
    </lineage>
</organism>
<evidence type="ECO:0000256" key="5">
    <source>
        <dbReference type="ARBA" id="ARBA00023054"/>
    </source>
</evidence>
<sequence>MAARRELRKRRRARAAAPVTGGGRAAWQRRAAALTCGAGASQSCGRCCGGRSGCWRTGEGRRGRAAGRACRRPRPARGGGGGRACACPAPLGLPEAAHHPGAPAAWPGPAALPAGGVRLRGHGGGSFPLYPGGRAAPCAWVGGGHSACAGPVLRGYGQENVCSSLRAQAGSAQGSGCAFQQEKNVLVTLSQRTPEAASAQHLTAFQKPNMKFIARLPDKGKKISDFAEKLKLAIFQEEELARTAELLSAVRLEFQVKQEEIDTSKQQVILNKDTPNCDNSSVFHENCNIEEVSETSSQRQEAECIEPDATNTTLENQRTKRKNDKDKTVMKDQSLFCDVVPKSATSSHLKNEQQVSKSSTEDGRETTGALDNSKDTLVDAFRNITIVDGDNSEKVLEEEQNVAKHKGNIFGNVHPKTPHYIEVLEARAKNPVIKKSKFKTHVLSGEQSGSSQGSSSSQSPGGSGFSITSEERRLRDKKHLNDITAARLPPLHHSPAKLLSVEESIAIQIQQKEAYEEMQAKLAAQKLAERLNIKMLRFEPEGEASMQYREVRDEDYFSAED</sequence>
<evidence type="ECO:0000256" key="4">
    <source>
        <dbReference type="ARBA" id="ARBA00022553"/>
    </source>
</evidence>
<evidence type="ECO:0000256" key="1">
    <source>
        <dbReference type="ARBA" id="ARBA00004123"/>
    </source>
</evidence>
<evidence type="ECO:0000256" key="11">
    <source>
        <dbReference type="SAM" id="MobiDB-lite"/>
    </source>
</evidence>
<dbReference type="Ensembl" id="ENSFTIT00000025282.1">
    <property type="protein sequence ID" value="ENSFTIP00000024258.1"/>
    <property type="gene ID" value="ENSFTIG00000015512.1"/>
</dbReference>
<dbReference type="InterPro" id="IPR051375">
    <property type="entry name" value="Tuftelin_GRINL1A/MYZAP/CCD68"/>
</dbReference>
<comment type="similarity">
    <text evidence="2">Belongs to the GRINL1 family.</text>
</comment>
<evidence type="ECO:0000256" key="10">
    <source>
        <dbReference type="ARBA" id="ARBA00033073"/>
    </source>
</evidence>
<reference evidence="12" key="2">
    <citation type="submission" date="2025-09" db="UniProtKB">
        <authorList>
            <consortium name="Ensembl"/>
        </authorList>
    </citation>
    <scope>IDENTIFICATION</scope>
</reference>
<dbReference type="GO" id="GO:0031674">
    <property type="term" value="C:I band"/>
    <property type="evidence" value="ECO:0007669"/>
    <property type="project" value="TreeGrafter"/>
</dbReference>
<name>A0A8C4VAW3_FALTI</name>
<accession>A0A8C4VAW3</accession>
<evidence type="ECO:0000256" key="8">
    <source>
        <dbReference type="ARBA" id="ARBA00024236"/>
    </source>
</evidence>
<protein>
    <recommendedName>
        <fullName evidence="8">DNA-directed RNA polymerase II subunit GRINL1A</fullName>
    </recommendedName>
    <alternativeName>
        <fullName evidence="10">DNA-directed RNA polymerase II subunit M</fullName>
    </alternativeName>
    <alternativeName>
        <fullName evidence="9">Glutamate receptor-like protein 1A</fullName>
    </alternativeName>
</protein>
<dbReference type="GO" id="GO:0006368">
    <property type="term" value="P:transcription elongation by RNA polymerase II"/>
    <property type="evidence" value="ECO:0007669"/>
    <property type="project" value="InterPro"/>
</dbReference>
<dbReference type="GO" id="GO:0016591">
    <property type="term" value="C:RNA polymerase II, holoenzyme"/>
    <property type="evidence" value="ECO:0007669"/>
    <property type="project" value="TreeGrafter"/>
</dbReference>
<evidence type="ECO:0000313" key="12">
    <source>
        <dbReference type="Ensembl" id="ENSFTIP00000024258.1"/>
    </source>
</evidence>
<dbReference type="Pfam" id="PF15328">
    <property type="entry name" value="GCOM2"/>
    <property type="match status" value="1"/>
</dbReference>
<reference evidence="12" key="1">
    <citation type="submission" date="2025-08" db="UniProtKB">
        <authorList>
            <consortium name="Ensembl"/>
        </authorList>
    </citation>
    <scope>IDENTIFICATION</scope>
</reference>
<keyword evidence="3" id="KW-0240">DNA-directed RNA polymerase</keyword>
<keyword evidence="4" id="KW-0597">Phosphoprotein</keyword>
<dbReference type="Proteomes" id="UP000694562">
    <property type="component" value="Unplaced"/>
</dbReference>
<dbReference type="GO" id="GO:0003711">
    <property type="term" value="F:transcription elongation factor activity"/>
    <property type="evidence" value="ECO:0007669"/>
    <property type="project" value="InterPro"/>
</dbReference>
<dbReference type="InterPro" id="IPR026213">
    <property type="entry name" value="GRINL1"/>
</dbReference>
<dbReference type="GO" id="GO:0035556">
    <property type="term" value="P:intracellular signal transduction"/>
    <property type="evidence" value="ECO:0007669"/>
    <property type="project" value="TreeGrafter"/>
</dbReference>
<dbReference type="AlphaFoldDB" id="A0A8C4VAW3"/>
<feature type="region of interest" description="Disordered" evidence="11">
    <location>
        <begin position="307"/>
        <end position="327"/>
    </location>
</feature>
<evidence type="ECO:0000256" key="3">
    <source>
        <dbReference type="ARBA" id="ARBA00022478"/>
    </source>
</evidence>